<organism evidence="10 11">
    <name type="scientific">Desulfosporosinus hippei DSM 8344</name>
    <dbReference type="NCBI Taxonomy" id="1121419"/>
    <lineage>
        <taxon>Bacteria</taxon>
        <taxon>Bacillati</taxon>
        <taxon>Bacillota</taxon>
        <taxon>Clostridia</taxon>
        <taxon>Eubacteriales</taxon>
        <taxon>Desulfitobacteriaceae</taxon>
        <taxon>Desulfosporosinus</taxon>
    </lineage>
</organism>
<dbReference type="Pfam" id="PF00072">
    <property type="entry name" value="Response_reg"/>
    <property type="match status" value="1"/>
</dbReference>
<reference evidence="11" key="1">
    <citation type="submission" date="2016-10" db="EMBL/GenBank/DDBJ databases">
        <authorList>
            <person name="Varghese N."/>
            <person name="Submissions S."/>
        </authorList>
    </citation>
    <scope>NUCLEOTIDE SEQUENCE [LARGE SCALE GENOMIC DNA]</scope>
    <source>
        <strain evidence="11">DSM 8344</strain>
    </source>
</reference>
<dbReference type="GO" id="GO:0000160">
    <property type="term" value="P:phosphorelay signal transduction system"/>
    <property type="evidence" value="ECO:0007669"/>
    <property type="project" value="InterPro"/>
</dbReference>
<evidence type="ECO:0000256" key="2">
    <source>
        <dbReference type="ARBA" id="ARBA00022553"/>
    </source>
</evidence>
<evidence type="ECO:0000313" key="11">
    <source>
        <dbReference type="Proteomes" id="UP000198656"/>
    </source>
</evidence>
<dbReference type="SUPFAM" id="SSF52172">
    <property type="entry name" value="CheY-like"/>
    <property type="match status" value="1"/>
</dbReference>
<feature type="domain" description="Response regulatory" evidence="9">
    <location>
        <begin position="3"/>
        <end position="119"/>
    </location>
</feature>
<dbReference type="STRING" id="1121419.SAMN05443529_10554"/>
<evidence type="ECO:0000256" key="5">
    <source>
        <dbReference type="ARBA" id="ARBA00023163"/>
    </source>
</evidence>
<name>A0A1G7W7B5_9FIRM</name>
<protein>
    <recommendedName>
        <fullName evidence="1">Stage 0 sporulation protein A homolog</fullName>
    </recommendedName>
</protein>
<dbReference type="PROSITE" id="PS50110">
    <property type="entry name" value="RESPONSE_REGULATORY"/>
    <property type="match status" value="1"/>
</dbReference>
<dbReference type="RefSeq" id="WP_092331178.1">
    <property type="nucleotide sequence ID" value="NZ_FNCP01000005.1"/>
</dbReference>
<dbReference type="CDD" id="cd06170">
    <property type="entry name" value="LuxR_C_like"/>
    <property type="match status" value="1"/>
</dbReference>
<dbReference type="EMBL" id="FNCP01000005">
    <property type="protein sequence ID" value="SDG67877.1"/>
    <property type="molecule type" value="Genomic_DNA"/>
</dbReference>
<dbReference type="PROSITE" id="PS50043">
    <property type="entry name" value="HTH_LUXR_2"/>
    <property type="match status" value="1"/>
</dbReference>
<keyword evidence="4 10" id="KW-0238">DNA-binding</keyword>
<dbReference type="SMART" id="SM00448">
    <property type="entry name" value="REC"/>
    <property type="match status" value="1"/>
</dbReference>
<dbReference type="Gene3D" id="3.40.50.2300">
    <property type="match status" value="1"/>
</dbReference>
<dbReference type="Proteomes" id="UP000198656">
    <property type="component" value="Unassembled WGS sequence"/>
</dbReference>
<dbReference type="Pfam" id="PF00196">
    <property type="entry name" value="GerE"/>
    <property type="match status" value="1"/>
</dbReference>
<dbReference type="SMART" id="SM00421">
    <property type="entry name" value="HTH_LUXR"/>
    <property type="match status" value="1"/>
</dbReference>
<dbReference type="CDD" id="cd17535">
    <property type="entry name" value="REC_NarL-like"/>
    <property type="match status" value="1"/>
</dbReference>
<evidence type="ECO:0000256" key="7">
    <source>
        <dbReference type="PROSITE-ProRule" id="PRU00169"/>
    </source>
</evidence>
<dbReference type="InterPro" id="IPR058245">
    <property type="entry name" value="NreC/VraR/RcsB-like_REC"/>
</dbReference>
<keyword evidence="11" id="KW-1185">Reference proteome</keyword>
<evidence type="ECO:0000259" key="9">
    <source>
        <dbReference type="PROSITE" id="PS50110"/>
    </source>
</evidence>
<keyword evidence="2 7" id="KW-0597">Phosphoprotein</keyword>
<dbReference type="InterPro" id="IPR011006">
    <property type="entry name" value="CheY-like_superfamily"/>
</dbReference>
<evidence type="ECO:0000256" key="4">
    <source>
        <dbReference type="ARBA" id="ARBA00023125"/>
    </source>
</evidence>
<dbReference type="InterPro" id="IPR000792">
    <property type="entry name" value="Tscrpt_reg_LuxR_C"/>
</dbReference>
<accession>A0A1G7W7B5</accession>
<dbReference type="InterPro" id="IPR001789">
    <property type="entry name" value="Sig_transdc_resp-reg_receiver"/>
</dbReference>
<evidence type="ECO:0000259" key="8">
    <source>
        <dbReference type="PROSITE" id="PS50043"/>
    </source>
</evidence>
<dbReference type="PANTHER" id="PTHR43214:SF40">
    <property type="entry name" value="TRANSCRIPTIONAL REGULATORY PROTEIN LNRK"/>
    <property type="match status" value="1"/>
</dbReference>
<dbReference type="SUPFAM" id="SSF46894">
    <property type="entry name" value="C-terminal effector domain of the bipartite response regulators"/>
    <property type="match status" value="1"/>
</dbReference>
<dbReference type="OrthoDB" id="9779069at2"/>
<proteinExistence type="predicted"/>
<evidence type="ECO:0000313" key="10">
    <source>
        <dbReference type="EMBL" id="SDG67877.1"/>
    </source>
</evidence>
<dbReference type="PRINTS" id="PR00038">
    <property type="entry name" value="HTHLUXR"/>
</dbReference>
<keyword evidence="3" id="KW-0805">Transcription regulation</keyword>
<evidence type="ECO:0000256" key="3">
    <source>
        <dbReference type="ARBA" id="ARBA00023015"/>
    </source>
</evidence>
<evidence type="ECO:0000256" key="1">
    <source>
        <dbReference type="ARBA" id="ARBA00018672"/>
    </source>
</evidence>
<dbReference type="AlphaFoldDB" id="A0A1G7W7B5"/>
<sequence length="219" mass="24287">MVKVLIADDQKLLRESFKTIIENHGEMNVVACAANGREAYELCGKCNPDVVLMDISMPVCNGTEATKLIKSDYPHVKVLIVTASDDEEDVSEAIRNGANGYILKNVGTEELMLAIKSTYHGLQIMHKDVFKPATFNKNPKEPLRTPNNKVIINGIQVLISEREVEIIRMIVEGKDNKEIGASLFIAEGTVKNTITTIISKLQLKDRTQLAVFAIKNHLV</sequence>
<keyword evidence="5" id="KW-0804">Transcription</keyword>
<gene>
    <name evidence="10" type="ORF">SAMN05443529_10554</name>
</gene>
<comment type="function">
    <text evidence="6">May play the central regulatory role in sporulation. It may be an element of the effector pathway responsible for the activation of sporulation genes in response to nutritional stress. Spo0A may act in concert with spo0H (a sigma factor) to control the expression of some genes that are critical to the sporulation process.</text>
</comment>
<feature type="modified residue" description="4-aspartylphosphate" evidence="7">
    <location>
        <position position="54"/>
    </location>
</feature>
<evidence type="ECO:0000256" key="6">
    <source>
        <dbReference type="ARBA" id="ARBA00024867"/>
    </source>
</evidence>
<dbReference type="InterPro" id="IPR016032">
    <property type="entry name" value="Sig_transdc_resp-reg_C-effctor"/>
</dbReference>
<dbReference type="GO" id="GO:0003677">
    <property type="term" value="F:DNA binding"/>
    <property type="evidence" value="ECO:0007669"/>
    <property type="project" value="UniProtKB-KW"/>
</dbReference>
<dbReference type="PANTHER" id="PTHR43214">
    <property type="entry name" value="TWO-COMPONENT RESPONSE REGULATOR"/>
    <property type="match status" value="1"/>
</dbReference>
<feature type="domain" description="HTH luxR-type" evidence="8">
    <location>
        <begin position="152"/>
        <end position="217"/>
    </location>
</feature>
<dbReference type="InterPro" id="IPR039420">
    <property type="entry name" value="WalR-like"/>
</dbReference>
<dbReference type="GO" id="GO:0006355">
    <property type="term" value="P:regulation of DNA-templated transcription"/>
    <property type="evidence" value="ECO:0007669"/>
    <property type="project" value="InterPro"/>
</dbReference>